<keyword evidence="1" id="KW-0812">Transmembrane</keyword>
<reference evidence="2" key="1">
    <citation type="journal article" date="2015" name="Genome Biol. Evol.">
        <title>Organellar Genomes of White Spruce (Picea glauca): Assembly and Annotation.</title>
        <authorList>
            <person name="Jackman S.D."/>
            <person name="Warren R.L."/>
            <person name="Gibb E.A."/>
            <person name="Vandervalk B.P."/>
            <person name="Mohamadi H."/>
            <person name="Chu J."/>
            <person name="Raymond A."/>
            <person name="Pleasance S."/>
            <person name="Coope R."/>
            <person name="Wildung M.R."/>
            <person name="Ritland C.E."/>
            <person name="Bousquet J."/>
            <person name="Jones S.J."/>
            <person name="Bohlmann J."/>
            <person name="Birol I."/>
        </authorList>
    </citation>
    <scope>NUCLEOTIDE SEQUENCE [LARGE SCALE GENOMIC DNA]</scope>
    <source>
        <tissue evidence="2">Flushing bud</tissue>
    </source>
</reference>
<dbReference type="AlphaFoldDB" id="A0A117NGH7"/>
<gene>
    <name evidence="2" type="ORF">ABT39_MTgene6278</name>
</gene>
<geneLocation type="mitochondrion" evidence="2"/>
<evidence type="ECO:0000313" key="2">
    <source>
        <dbReference type="EMBL" id="KUM46823.1"/>
    </source>
</evidence>
<dbReference type="EMBL" id="LKAM01000009">
    <property type="protein sequence ID" value="KUM46823.1"/>
    <property type="molecule type" value="Genomic_DNA"/>
</dbReference>
<name>A0A117NGH7_PICGL</name>
<proteinExistence type="predicted"/>
<accession>A0A117NGH7</accession>
<keyword evidence="2" id="KW-0496">Mitochondrion</keyword>
<feature type="transmembrane region" description="Helical" evidence="1">
    <location>
        <begin position="27"/>
        <end position="46"/>
    </location>
</feature>
<protein>
    <submittedName>
        <fullName evidence="2">Uncharacterized protein</fullName>
    </submittedName>
</protein>
<keyword evidence="1" id="KW-1133">Transmembrane helix</keyword>
<keyword evidence="1" id="KW-0472">Membrane</keyword>
<evidence type="ECO:0000256" key="1">
    <source>
        <dbReference type="SAM" id="Phobius"/>
    </source>
</evidence>
<comment type="caution">
    <text evidence="2">The sequence shown here is derived from an EMBL/GenBank/DDBJ whole genome shotgun (WGS) entry which is preliminary data.</text>
</comment>
<organism evidence="2">
    <name type="scientific">Picea glauca</name>
    <name type="common">White spruce</name>
    <name type="synonym">Pinus glauca</name>
    <dbReference type="NCBI Taxonomy" id="3330"/>
    <lineage>
        <taxon>Eukaryota</taxon>
        <taxon>Viridiplantae</taxon>
        <taxon>Streptophyta</taxon>
        <taxon>Embryophyta</taxon>
        <taxon>Tracheophyta</taxon>
        <taxon>Spermatophyta</taxon>
        <taxon>Pinopsida</taxon>
        <taxon>Pinidae</taxon>
        <taxon>Conifers I</taxon>
        <taxon>Pinales</taxon>
        <taxon>Pinaceae</taxon>
        <taxon>Picea</taxon>
    </lineage>
</organism>
<sequence length="58" mass="6704">MYQKSEHLDRLSIIVPKPETGRDTGPYLLFVQVIVNLLTLVWKLGLDKLLELLLDLEL</sequence>